<reference evidence="1 2" key="1">
    <citation type="submission" date="2024-02" db="EMBL/GenBank/DDBJ databases">
        <title>High-quality chromosome-scale genome assembly of Pensacola bahiagrass (Paspalum notatum Flugge var. saurae).</title>
        <authorList>
            <person name="Vega J.M."/>
            <person name="Podio M."/>
            <person name="Orjuela J."/>
            <person name="Siena L.A."/>
            <person name="Pessino S.C."/>
            <person name="Combes M.C."/>
            <person name="Mariac C."/>
            <person name="Albertini E."/>
            <person name="Pupilli F."/>
            <person name="Ortiz J.P.A."/>
            <person name="Leblanc O."/>
        </authorList>
    </citation>
    <scope>NUCLEOTIDE SEQUENCE [LARGE SCALE GENOMIC DNA]</scope>
    <source>
        <strain evidence="1">R1</strain>
        <tissue evidence="1">Leaf</tissue>
    </source>
</reference>
<organism evidence="1 2">
    <name type="scientific">Paspalum notatum var. saurae</name>
    <dbReference type="NCBI Taxonomy" id="547442"/>
    <lineage>
        <taxon>Eukaryota</taxon>
        <taxon>Viridiplantae</taxon>
        <taxon>Streptophyta</taxon>
        <taxon>Embryophyta</taxon>
        <taxon>Tracheophyta</taxon>
        <taxon>Spermatophyta</taxon>
        <taxon>Magnoliopsida</taxon>
        <taxon>Liliopsida</taxon>
        <taxon>Poales</taxon>
        <taxon>Poaceae</taxon>
        <taxon>PACMAD clade</taxon>
        <taxon>Panicoideae</taxon>
        <taxon>Andropogonodae</taxon>
        <taxon>Paspaleae</taxon>
        <taxon>Paspalinae</taxon>
        <taxon>Paspalum</taxon>
    </lineage>
</organism>
<protein>
    <submittedName>
        <fullName evidence="1">Uncharacterized protein</fullName>
    </submittedName>
</protein>
<keyword evidence="2" id="KW-1185">Reference proteome</keyword>
<gene>
    <name evidence="1" type="ORF">U9M48_016477</name>
</gene>
<evidence type="ECO:0000313" key="1">
    <source>
        <dbReference type="EMBL" id="WVZ67391.1"/>
    </source>
</evidence>
<dbReference type="EMBL" id="CP144748">
    <property type="protein sequence ID" value="WVZ67391.1"/>
    <property type="molecule type" value="Genomic_DNA"/>
</dbReference>
<dbReference type="Proteomes" id="UP001341281">
    <property type="component" value="Chromosome 04"/>
</dbReference>
<dbReference type="AlphaFoldDB" id="A0AAQ3WMV4"/>
<evidence type="ECO:0000313" key="2">
    <source>
        <dbReference type="Proteomes" id="UP001341281"/>
    </source>
</evidence>
<name>A0AAQ3WMV4_PASNO</name>
<proteinExistence type="predicted"/>
<sequence length="102" mass="11495">MMKLGLLEGSSKRWVGCLVIPLRHVSDICIPQHSFAFVVMHIDLASELSTQELLMIKKPDNKLNPKQEDDVSPSAYQIMIKDDYGGLEVILDVYFPPHVTSL</sequence>
<accession>A0AAQ3WMV4</accession>